<sequence>MSGPMSWRTQSRPLRTPRQSPRDTLSPTPYTQSRTWLSPNYRGSARPTGPARRSNLQLNDARRKLCPNSPFWHRDFDLDLHKSDWKAGELRRKQALLTQKAHEQDLHDRLHDPNTPDRPIRRPLTGILFPTQLSGTLLCNRGSVLGGEETIWCPQYLSYKSDVAPWPSRHEMDYEGDGRLATDRLHRRFLPLPRVDEDAASQQKNWQHRAVVPQAWFDEVYACGPERLDNPLRISWEDVWFRCFWVGEREFEDESGEVDGEGKHAVGEALLAVLDPSDQWV</sequence>
<protein>
    <submittedName>
        <fullName evidence="2">Uncharacterized protein</fullName>
    </submittedName>
</protein>
<reference evidence="2 3" key="1">
    <citation type="journal article" date="2012" name="PLoS Pathog.">
        <title>Diverse lifestyles and strategies of plant pathogenesis encoded in the genomes of eighteen Dothideomycetes fungi.</title>
        <authorList>
            <person name="Ohm R.A."/>
            <person name="Feau N."/>
            <person name="Henrissat B."/>
            <person name="Schoch C.L."/>
            <person name="Horwitz B.A."/>
            <person name="Barry K.W."/>
            <person name="Condon B.J."/>
            <person name="Copeland A.C."/>
            <person name="Dhillon B."/>
            <person name="Glaser F."/>
            <person name="Hesse C.N."/>
            <person name="Kosti I."/>
            <person name="LaButti K."/>
            <person name="Lindquist E.A."/>
            <person name="Lucas S."/>
            <person name="Salamov A.A."/>
            <person name="Bradshaw R.E."/>
            <person name="Ciuffetti L."/>
            <person name="Hamelin R.C."/>
            <person name="Kema G.H.J."/>
            <person name="Lawrence C."/>
            <person name="Scott J.A."/>
            <person name="Spatafora J.W."/>
            <person name="Turgeon B.G."/>
            <person name="de Wit P.J.G.M."/>
            <person name="Zhong S."/>
            <person name="Goodwin S.B."/>
            <person name="Grigoriev I.V."/>
        </authorList>
    </citation>
    <scope>NUCLEOTIDE SEQUENCE [LARGE SCALE GENOMIC DNA]</scope>
    <source>
        <strain evidence="2 3">UAMH 10762</strain>
    </source>
</reference>
<gene>
    <name evidence="2" type="ORF">BAUCODRAFT_25142</name>
</gene>
<dbReference type="KEGG" id="bcom:BAUCODRAFT_25142"/>
<feature type="compositionally biased region" description="Polar residues" evidence="1">
    <location>
        <begin position="7"/>
        <end position="38"/>
    </location>
</feature>
<evidence type="ECO:0000313" key="2">
    <source>
        <dbReference type="EMBL" id="EMC95013.1"/>
    </source>
</evidence>
<proteinExistence type="predicted"/>
<dbReference type="OrthoDB" id="5305306at2759"/>
<dbReference type="Proteomes" id="UP000011761">
    <property type="component" value="Unassembled WGS sequence"/>
</dbReference>
<dbReference type="STRING" id="717646.M2MU01"/>
<evidence type="ECO:0000313" key="3">
    <source>
        <dbReference type="Proteomes" id="UP000011761"/>
    </source>
</evidence>
<dbReference type="RefSeq" id="XP_007677338.1">
    <property type="nucleotide sequence ID" value="XM_007679148.1"/>
</dbReference>
<dbReference type="eggNOG" id="ENOG502TA4C">
    <property type="taxonomic scope" value="Eukaryota"/>
</dbReference>
<feature type="region of interest" description="Disordered" evidence="1">
    <location>
        <begin position="1"/>
        <end position="60"/>
    </location>
</feature>
<dbReference type="AlphaFoldDB" id="M2MU01"/>
<name>M2MU01_BAUPA</name>
<organism evidence="2 3">
    <name type="scientific">Baudoinia panamericana (strain UAMH 10762)</name>
    <name type="common">Angels' share fungus</name>
    <name type="synonym">Baudoinia compniacensis (strain UAMH 10762)</name>
    <dbReference type="NCBI Taxonomy" id="717646"/>
    <lineage>
        <taxon>Eukaryota</taxon>
        <taxon>Fungi</taxon>
        <taxon>Dikarya</taxon>
        <taxon>Ascomycota</taxon>
        <taxon>Pezizomycotina</taxon>
        <taxon>Dothideomycetes</taxon>
        <taxon>Dothideomycetidae</taxon>
        <taxon>Mycosphaerellales</taxon>
        <taxon>Teratosphaeriaceae</taxon>
        <taxon>Baudoinia</taxon>
    </lineage>
</organism>
<dbReference type="HOGENOM" id="CLU_990415_0_0_1"/>
<accession>M2MU01</accession>
<dbReference type="EMBL" id="KB445557">
    <property type="protein sequence ID" value="EMC95013.1"/>
    <property type="molecule type" value="Genomic_DNA"/>
</dbReference>
<evidence type="ECO:0000256" key="1">
    <source>
        <dbReference type="SAM" id="MobiDB-lite"/>
    </source>
</evidence>
<keyword evidence="3" id="KW-1185">Reference proteome</keyword>
<dbReference type="GeneID" id="19110269"/>